<dbReference type="SUPFAM" id="SSF109854">
    <property type="entry name" value="DinB/YfiT-like putative metalloenzymes"/>
    <property type="match status" value="1"/>
</dbReference>
<dbReference type="Proteomes" id="UP001597280">
    <property type="component" value="Unassembled WGS sequence"/>
</dbReference>
<proteinExistence type="predicted"/>
<dbReference type="InterPro" id="IPR034660">
    <property type="entry name" value="DinB/YfiT-like"/>
</dbReference>
<reference evidence="3" key="1">
    <citation type="journal article" date="2019" name="Int. J. Syst. Evol. Microbiol.">
        <title>The Global Catalogue of Microorganisms (GCM) 10K type strain sequencing project: providing services to taxonomists for standard genome sequencing and annotation.</title>
        <authorList>
            <consortium name="The Broad Institute Genomics Platform"/>
            <consortium name="The Broad Institute Genome Sequencing Center for Infectious Disease"/>
            <person name="Wu L."/>
            <person name="Ma J."/>
        </authorList>
    </citation>
    <scope>NUCLEOTIDE SEQUENCE [LARGE SCALE GENOMIC DNA]</scope>
    <source>
        <strain evidence="3">JCM 11650</strain>
    </source>
</reference>
<comment type="caution">
    <text evidence="2">The sequence shown here is derived from an EMBL/GenBank/DDBJ whole genome shotgun (WGS) entry which is preliminary data.</text>
</comment>
<protein>
    <submittedName>
        <fullName evidence="2">DinB family protein</fullName>
    </submittedName>
</protein>
<evidence type="ECO:0000259" key="1">
    <source>
        <dbReference type="Pfam" id="PF12867"/>
    </source>
</evidence>
<gene>
    <name evidence="2" type="ORF">ACFSDA_04315</name>
</gene>
<evidence type="ECO:0000313" key="3">
    <source>
        <dbReference type="Proteomes" id="UP001597280"/>
    </source>
</evidence>
<dbReference type="EMBL" id="JBHUFL010000002">
    <property type="protein sequence ID" value="MFD1834295.1"/>
    <property type="molecule type" value="Genomic_DNA"/>
</dbReference>
<dbReference type="RefSeq" id="WP_343903662.1">
    <property type="nucleotide sequence ID" value="NZ_BAAAIS010000002.1"/>
</dbReference>
<evidence type="ECO:0000313" key="2">
    <source>
        <dbReference type="EMBL" id="MFD1834295.1"/>
    </source>
</evidence>
<keyword evidence="3" id="KW-1185">Reference proteome</keyword>
<feature type="domain" description="DinB-like" evidence="1">
    <location>
        <begin position="21"/>
        <end position="165"/>
    </location>
</feature>
<dbReference type="Pfam" id="PF12867">
    <property type="entry name" value="DinB_2"/>
    <property type="match status" value="1"/>
</dbReference>
<organism evidence="2 3">
    <name type="scientific">Brachybacterium rhamnosum</name>
    <dbReference type="NCBI Taxonomy" id="173361"/>
    <lineage>
        <taxon>Bacteria</taxon>
        <taxon>Bacillati</taxon>
        <taxon>Actinomycetota</taxon>
        <taxon>Actinomycetes</taxon>
        <taxon>Micrococcales</taxon>
        <taxon>Dermabacteraceae</taxon>
        <taxon>Brachybacterium</taxon>
    </lineage>
</organism>
<name>A0ABW4PWX6_9MICO</name>
<dbReference type="Gene3D" id="1.20.120.450">
    <property type="entry name" value="dinb family like domain"/>
    <property type="match status" value="1"/>
</dbReference>
<dbReference type="InterPro" id="IPR024775">
    <property type="entry name" value="DinB-like"/>
</dbReference>
<sequence length="175" mass="18523">MTRSSGTLARRILLDLASRPRDAAEALRGQLDPAVLNAHPAGHPNSLAWLLWHTGREIDVQLAHLSGQPEVWNAQGFGERLGLGEAGRAVGYGHSEGEARAIVVEDGDALVDYVLATADALHDYLGTLADADLDEAIGEYDGAPITRAVRLVSIIDDAAQHLGQAAYVLGTTDRG</sequence>
<accession>A0ABW4PWX6</accession>